<protein>
    <submittedName>
        <fullName evidence="1">Uncharacterized protein</fullName>
    </submittedName>
</protein>
<accession>A0A1B6C854</accession>
<evidence type="ECO:0000313" key="1">
    <source>
        <dbReference type="EMBL" id="JAS09683.1"/>
    </source>
</evidence>
<name>A0A1B6C854_9HEMI</name>
<reference evidence="1" key="1">
    <citation type="submission" date="2015-12" db="EMBL/GenBank/DDBJ databases">
        <title>De novo transcriptome assembly of four potential Pierce s Disease insect vectors from Arizona vineyards.</title>
        <authorList>
            <person name="Tassone E.E."/>
        </authorList>
    </citation>
    <scope>NUCLEOTIDE SEQUENCE</scope>
</reference>
<proteinExistence type="predicted"/>
<organism evidence="1">
    <name type="scientific">Clastoptera arizonana</name>
    <name type="common">Arizona spittle bug</name>
    <dbReference type="NCBI Taxonomy" id="38151"/>
    <lineage>
        <taxon>Eukaryota</taxon>
        <taxon>Metazoa</taxon>
        <taxon>Ecdysozoa</taxon>
        <taxon>Arthropoda</taxon>
        <taxon>Hexapoda</taxon>
        <taxon>Insecta</taxon>
        <taxon>Pterygota</taxon>
        <taxon>Neoptera</taxon>
        <taxon>Paraneoptera</taxon>
        <taxon>Hemiptera</taxon>
        <taxon>Auchenorrhyncha</taxon>
        <taxon>Cercopoidea</taxon>
        <taxon>Clastopteridae</taxon>
        <taxon>Clastoptera</taxon>
    </lineage>
</organism>
<feature type="non-terminal residue" evidence="1">
    <location>
        <position position="1"/>
    </location>
</feature>
<dbReference type="AlphaFoldDB" id="A0A1B6C854"/>
<sequence>VVFKLFVRVVNMSVNDISDIYQDSHLSDGLIDFQEAQIVTNSPPIIIEECQLEEVVPPQNQRKQRKQTLATSINVLKRQNLLTEDQTREIQSDIRRKRFREPNQPTLTQMDLVPSPMKKMKIMMKDVQEKLRKTVTVTILTVLTNLLNDLLPTKVMMKSVIDLMDTFQVDYEHLAKNEDLATALLQILSLWTDLMAEHPGTEFLNSCLTEHSSHDSFTTLLDTVTSRSVTDWLKDSMKKIGYQFCTADLHQPSTSYAIMRSPDSGISTSYMTATGQAENASAPNTYGTNKSGTVNGLLGLAKCRSEIGNYSSTIYVADGDTSHKLVSTSLYGDTLLDIRIYPLKATQVQDPQNWWRYSTYRGKVVIDSTKMHNRVQDPKYVQLQNLLKAIEQDMVATNQEVIDTVIDTLPPSGLDYRKHPIVILTDPP</sequence>
<gene>
    <name evidence="1" type="ORF">g.40846</name>
</gene>
<dbReference type="EMBL" id="GEDC01027615">
    <property type="protein sequence ID" value="JAS09683.1"/>
    <property type="molecule type" value="Transcribed_RNA"/>
</dbReference>